<gene>
    <name evidence="7" type="ORF">SBAD_LOCUS8289</name>
</gene>
<reference evidence="7 8" key="2">
    <citation type="submission" date="2018-11" db="EMBL/GenBank/DDBJ databases">
        <authorList>
            <consortium name="Pathogen Informatics"/>
        </authorList>
    </citation>
    <scope>NUCLEOTIDE SEQUENCE [LARGE SCALE GENOMIC DNA]</scope>
</reference>
<dbReference type="CDD" id="cd00751">
    <property type="entry name" value="thiolase"/>
    <property type="match status" value="1"/>
</dbReference>
<evidence type="ECO:0000256" key="5">
    <source>
        <dbReference type="ARBA" id="ARBA00023315"/>
    </source>
</evidence>
<dbReference type="PANTHER" id="PTHR18919">
    <property type="entry name" value="ACETYL-COA C-ACYLTRANSFERASE"/>
    <property type="match status" value="1"/>
</dbReference>
<dbReference type="OrthoDB" id="5404651at2759"/>
<dbReference type="GO" id="GO:0005739">
    <property type="term" value="C:mitochondrion"/>
    <property type="evidence" value="ECO:0007669"/>
    <property type="project" value="TreeGrafter"/>
</dbReference>
<evidence type="ECO:0000313" key="8">
    <source>
        <dbReference type="Proteomes" id="UP000270296"/>
    </source>
</evidence>
<comment type="similarity">
    <text evidence="1">Belongs to the thiolase-like superfamily. Thiolase family.</text>
</comment>
<keyword evidence="4" id="KW-0443">Lipid metabolism</keyword>
<dbReference type="InterPro" id="IPR002155">
    <property type="entry name" value="Thiolase"/>
</dbReference>
<evidence type="ECO:0000256" key="3">
    <source>
        <dbReference type="ARBA" id="ARBA00022832"/>
    </source>
</evidence>
<evidence type="ECO:0000256" key="4">
    <source>
        <dbReference type="ARBA" id="ARBA00023098"/>
    </source>
</evidence>
<organism evidence="9">
    <name type="scientific">Soboliphyme baturini</name>
    <dbReference type="NCBI Taxonomy" id="241478"/>
    <lineage>
        <taxon>Eukaryota</taxon>
        <taxon>Metazoa</taxon>
        <taxon>Ecdysozoa</taxon>
        <taxon>Nematoda</taxon>
        <taxon>Enoplea</taxon>
        <taxon>Dorylaimia</taxon>
        <taxon>Dioctophymatida</taxon>
        <taxon>Dioctophymatoidea</taxon>
        <taxon>Soboliphymatidae</taxon>
        <taxon>Soboliphyme</taxon>
    </lineage>
</organism>
<dbReference type="GO" id="GO:0016747">
    <property type="term" value="F:acyltransferase activity, transferring groups other than amino-acyl groups"/>
    <property type="evidence" value="ECO:0007669"/>
    <property type="project" value="InterPro"/>
</dbReference>
<sequence>VNFRGLLQKSKVPREDIEYVVVGSVISEVKTSNVAREASLAAGLPAKVPAHTVTMACMSSNQAITTCMEMVRSGHCSITVAGGVDTMSDVPIRIGRKLRRHLLDYNKSKSTDKVKNLIQLLNPLNWTIEFPSATEFSSNETMGQSGDRLATSFNISRKEQDEYAIRSHTLAFDAFRNGKMTDIIPVVVPGLKEAVTFDNGIRHSSMQQISKLKPVFRKIIGSATPANSSFLSDGASACLIMSEEKALAAGYKPKAYLRDYVYVAQDTRDQLLLGYVLIHILQITVKAQNEVQCFFRFV</sequence>
<dbReference type="Proteomes" id="UP000270296">
    <property type="component" value="Unassembled WGS sequence"/>
</dbReference>
<dbReference type="Gene3D" id="3.40.47.10">
    <property type="match status" value="1"/>
</dbReference>
<dbReference type="SUPFAM" id="SSF53901">
    <property type="entry name" value="Thiolase-like"/>
    <property type="match status" value="1"/>
</dbReference>
<feature type="domain" description="Thiolase N-terminal" evidence="6">
    <location>
        <begin position="5"/>
        <end position="244"/>
    </location>
</feature>
<dbReference type="AlphaFoldDB" id="A0A183IXE0"/>
<evidence type="ECO:0000256" key="2">
    <source>
        <dbReference type="ARBA" id="ARBA00022679"/>
    </source>
</evidence>
<evidence type="ECO:0000313" key="9">
    <source>
        <dbReference type="WBParaSite" id="SBAD_0000859701-mRNA-1"/>
    </source>
</evidence>
<dbReference type="GO" id="GO:0006635">
    <property type="term" value="P:fatty acid beta-oxidation"/>
    <property type="evidence" value="ECO:0007669"/>
    <property type="project" value="TreeGrafter"/>
</dbReference>
<keyword evidence="8" id="KW-1185">Reference proteome</keyword>
<dbReference type="Pfam" id="PF00108">
    <property type="entry name" value="Thiolase_N"/>
    <property type="match status" value="1"/>
</dbReference>
<keyword evidence="2" id="KW-0808">Transferase</keyword>
<evidence type="ECO:0000313" key="7">
    <source>
        <dbReference type="EMBL" id="VDP16309.1"/>
    </source>
</evidence>
<dbReference type="EMBL" id="UZAM01011449">
    <property type="protein sequence ID" value="VDP16309.1"/>
    <property type="molecule type" value="Genomic_DNA"/>
</dbReference>
<proteinExistence type="inferred from homology"/>
<protein>
    <submittedName>
        <fullName evidence="9">Thiolase_N domain-containing protein</fullName>
    </submittedName>
</protein>
<evidence type="ECO:0000259" key="6">
    <source>
        <dbReference type="Pfam" id="PF00108"/>
    </source>
</evidence>
<name>A0A183IXE0_9BILA</name>
<evidence type="ECO:0000256" key="1">
    <source>
        <dbReference type="ARBA" id="ARBA00010982"/>
    </source>
</evidence>
<dbReference type="InterPro" id="IPR016039">
    <property type="entry name" value="Thiolase-like"/>
</dbReference>
<keyword evidence="5" id="KW-0012">Acyltransferase</keyword>
<dbReference type="PANTHER" id="PTHR18919:SF153">
    <property type="entry name" value="TRIFUNCTIONAL ENZYME SUBUNIT BETA, MITOCHONDRIAL"/>
    <property type="match status" value="1"/>
</dbReference>
<keyword evidence="3" id="KW-0276">Fatty acid metabolism</keyword>
<reference evidence="9" key="1">
    <citation type="submission" date="2016-06" db="UniProtKB">
        <authorList>
            <consortium name="WormBaseParasite"/>
        </authorList>
    </citation>
    <scope>IDENTIFICATION</scope>
</reference>
<dbReference type="WBParaSite" id="SBAD_0000859701-mRNA-1">
    <property type="protein sequence ID" value="SBAD_0000859701-mRNA-1"/>
    <property type="gene ID" value="SBAD_0000859701"/>
</dbReference>
<accession>A0A183IXE0</accession>
<dbReference type="InterPro" id="IPR020616">
    <property type="entry name" value="Thiolase_N"/>
</dbReference>